<comment type="caution">
    <text evidence="1">The sequence shown here is derived from an EMBL/GenBank/DDBJ whole genome shotgun (WGS) entry which is preliminary data.</text>
</comment>
<dbReference type="RefSeq" id="WP_387702678.1">
    <property type="nucleotide sequence ID" value="NZ_JBIAMX010000020.1"/>
</dbReference>
<dbReference type="Proteomes" id="UP001601444">
    <property type="component" value="Unassembled WGS sequence"/>
</dbReference>
<gene>
    <name evidence="1" type="ORF">ACFYTF_25975</name>
</gene>
<organism evidence="1 2">
    <name type="scientific">Nocardia thailandica</name>
    <dbReference type="NCBI Taxonomy" id="257275"/>
    <lineage>
        <taxon>Bacteria</taxon>
        <taxon>Bacillati</taxon>
        <taxon>Actinomycetota</taxon>
        <taxon>Actinomycetes</taxon>
        <taxon>Mycobacteriales</taxon>
        <taxon>Nocardiaceae</taxon>
        <taxon>Nocardia</taxon>
    </lineage>
</organism>
<reference evidence="1 2" key="1">
    <citation type="submission" date="2024-10" db="EMBL/GenBank/DDBJ databases">
        <title>The Natural Products Discovery Center: Release of the First 8490 Sequenced Strains for Exploring Actinobacteria Biosynthetic Diversity.</title>
        <authorList>
            <person name="Kalkreuter E."/>
            <person name="Kautsar S.A."/>
            <person name="Yang D."/>
            <person name="Bader C.D."/>
            <person name="Teijaro C.N."/>
            <person name="Fluegel L."/>
            <person name="Davis C.M."/>
            <person name="Simpson J.R."/>
            <person name="Lauterbach L."/>
            <person name="Steele A.D."/>
            <person name="Gui C."/>
            <person name="Meng S."/>
            <person name="Li G."/>
            <person name="Viehrig K."/>
            <person name="Ye F."/>
            <person name="Su P."/>
            <person name="Kiefer A.F."/>
            <person name="Nichols A."/>
            <person name="Cepeda A.J."/>
            <person name="Yan W."/>
            <person name="Fan B."/>
            <person name="Jiang Y."/>
            <person name="Adhikari A."/>
            <person name="Zheng C.-J."/>
            <person name="Schuster L."/>
            <person name="Cowan T.M."/>
            <person name="Smanski M.J."/>
            <person name="Chevrette M.G."/>
            <person name="De Carvalho L.P.S."/>
            <person name="Shen B."/>
        </authorList>
    </citation>
    <scope>NUCLEOTIDE SEQUENCE [LARGE SCALE GENOMIC DNA]</scope>
    <source>
        <strain evidence="1 2">NPDC004045</strain>
    </source>
</reference>
<sequence length="165" mass="17592">MGSTTATAVRAGRIAEIPGGLDLLYPQTEVGLTVTLIHSDGTRHGGHAVLATAGDQLTLQQILDGLAAEAGTATGLYVLGGIALWNRNWNLPQTRDLIVNALPVGSVGQIGGALGLAPDQVVQFDTTGWTADDLDVHFGYRYDRRALWALDRQGTEFTVPHHPEW</sequence>
<accession>A0ABW6PVG3</accession>
<keyword evidence="2" id="KW-1185">Reference proteome</keyword>
<proteinExistence type="predicted"/>
<dbReference type="EMBL" id="JBIAMX010000020">
    <property type="protein sequence ID" value="MFF0546287.1"/>
    <property type="molecule type" value="Genomic_DNA"/>
</dbReference>
<evidence type="ECO:0000313" key="1">
    <source>
        <dbReference type="EMBL" id="MFF0546287.1"/>
    </source>
</evidence>
<name>A0ABW6PVG3_9NOCA</name>
<evidence type="ECO:0000313" key="2">
    <source>
        <dbReference type="Proteomes" id="UP001601444"/>
    </source>
</evidence>
<protein>
    <submittedName>
        <fullName evidence="1">Uncharacterized protein</fullName>
    </submittedName>
</protein>